<dbReference type="InterPro" id="IPR013111">
    <property type="entry name" value="EGF_extracell"/>
</dbReference>
<dbReference type="InterPro" id="IPR000742">
    <property type="entry name" value="EGF"/>
</dbReference>
<dbReference type="OrthoDB" id="442731at2759"/>
<proteinExistence type="predicted"/>
<feature type="chain" id="PRO_5035787285" description="EGF-like domain-containing protein" evidence="4">
    <location>
        <begin position="28"/>
        <end position="583"/>
    </location>
</feature>
<dbReference type="PANTHER" id="PTHR14949:SF56">
    <property type="entry name" value="EGF-LIKE-DOMAIN, MULTIPLE 7"/>
    <property type="match status" value="1"/>
</dbReference>
<evidence type="ECO:0000313" key="7">
    <source>
        <dbReference type="Proteomes" id="UP000693981"/>
    </source>
</evidence>
<dbReference type="PROSITE" id="PS01186">
    <property type="entry name" value="EGF_2"/>
    <property type="match status" value="2"/>
</dbReference>
<protein>
    <recommendedName>
        <fullName evidence="5">EGF-like domain-containing protein</fullName>
    </recommendedName>
</protein>
<accession>A0A8T1WTM4</accession>
<comment type="caution">
    <text evidence="6">The sequence shown here is derived from an EMBL/GenBank/DDBJ whole genome shotgun (WGS) entry which is preliminary data.</text>
</comment>
<dbReference type="AlphaFoldDB" id="A0A8T1WTM4"/>
<evidence type="ECO:0000259" key="5">
    <source>
        <dbReference type="PROSITE" id="PS50026"/>
    </source>
</evidence>
<feature type="signal peptide" evidence="4">
    <location>
        <begin position="1"/>
        <end position="27"/>
    </location>
</feature>
<dbReference type="Proteomes" id="UP000693981">
    <property type="component" value="Unassembled WGS sequence"/>
</dbReference>
<evidence type="ECO:0000256" key="2">
    <source>
        <dbReference type="ARBA" id="ARBA00023157"/>
    </source>
</evidence>
<keyword evidence="7" id="KW-1185">Reference proteome</keyword>
<organism evidence="6 7">
    <name type="scientific">Phytophthora boehmeriae</name>
    <dbReference type="NCBI Taxonomy" id="109152"/>
    <lineage>
        <taxon>Eukaryota</taxon>
        <taxon>Sar</taxon>
        <taxon>Stramenopiles</taxon>
        <taxon>Oomycota</taxon>
        <taxon>Peronosporomycetes</taxon>
        <taxon>Peronosporales</taxon>
        <taxon>Peronosporaceae</taxon>
        <taxon>Phytophthora</taxon>
    </lineage>
</organism>
<dbReference type="InterPro" id="IPR050969">
    <property type="entry name" value="Dev_Signal_Modulators"/>
</dbReference>
<evidence type="ECO:0000313" key="6">
    <source>
        <dbReference type="EMBL" id="KAG7397157.1"/>
    </source>
</evidence>
<evidence type="ECO:0000256" key="3">
    <source>
        <dbReference type="PROSITE-ProRule" id="PRU00076"/>
    </source>
</evidence>
<dbReference type="Pfam" id="PF07974">
    <property type="entry name" value="EGF_2"/>
    <property type="match status" value="2"/>
</dbReference>
<dbReference type="PROSITE" id="PS00022">
    <property type="entry name" value="EGF_1"/>
    <property type="match status" value="2"/>
</dbReference>
<keyword evidence="1 4" id="KW-0732">Signal</keyword>
<name>A0A8T1WTM4_9STRA</name>
<comment type="caution">
    <text evidence="3">Lacks conserved residue(s) required for the propagation of feature annotation.</text>
</comment>
<dbReference type="PANTHER" id="PTHR14949">
    <property type="entry name" value="EGF-LIKE-DOMAIN, MULTIPLE 7, 8"/>
    <property type="match status" value="1"/>
</dbReference>
<sequence length="583" mass="62672">MGGNRKVLLAAGLVLVSWALLTVPTSAECPNGCSGNGACMAKDMCLCFKNYQGNDCMDRTCQFGYAHVDTPKGDLNFDLSRATTTTVLKNSQQFPEGTYEYFNPNAQTGEAHFYMECSNKGLCDRATGACLCFDGFEGVACQRATCPNKCNGRGNCESIRKFGLKAPGTLVGNPHSPVPITYDLWDAHVSYGCRCDPWYHGSDCSRRSCKVGVDPMFLSVGYAVYQVVAFHVYSTGVTFTANTAAPAPPENFFRLRLFDYHGESYLTGMIPIVNDWDYTLGTPAAISANAVINAAAVATAIKNIPNQAFSDVLCEPTGTTTGTYLSGYKTVRPTGSLGLSVVCQFTRNPGRLRTPEVAAYEFVISPTLKSTRVLVMERGVDSEWFTTDSGMTVTAKPTTATLTVTNPNSVTEATPKIFRIGSYVVVGTTATTTTTLTYPITHTLGSSTTRFNADPLSSFAVVELTLSAGVSVLATMISVTADPTLGASDVIFFENQFYKYMSVAVNGANWEITLDRPFSGNSATGGANTILKAYKVTPPGKTYQYNYVSECAGRGLCITETGICDCFKGYTNDNCDTQNILAL</sequence>
<dbReference type="EMBL" id="JAGDFL010000124">
    <property type="protein sequence ID" value="KAG7397157.1"/>
    <property type="molecule type" value="Genomic_DNA"/>
</dbReference>
<evidence type="ECO:0000256" key="1">
    <source>
        <dbReference type="ARBA" id="ARBA00022729"/>
    </source>
</evidence>
<reference evidence="6" key="1">
    <citation type="submission" date="2021-02" db="EMBL/GenBank/DDBJ databases">
        <authorList>
            <person name="Palmer J.M."/>
        </authorList>
    </citation>
    <scope>NUCLEOTIDE SEQUENCE</scope>
    <source>
        <strain evidence="6">SCRP23</strain>
    </source>
</reference>
<keyword evidence="3" id="KW-0245">EGF-like domain</keyword>
<dbReference type="PROSITE" id="PS50026">
    <property type="entry name" value="EGF_3"/>
    <property type="match status" value="1"/>
</dbReference>
<gene>
    <name evidence="6" type="ORF">PHYBOEH_001206</name>
</gene>
<keyword evidence="2 3" id="KW-1015">Disulfide bond</keyword>
<evidence type="ECO:0000256" key="4">
    <source>
        <dbReference type="SAM" id="SignalP"/>
    </source>
</evidence>
<feature type="domain" description="EGF-like" evidence="5">
    <location>
        <begin position="25"/>
        <end position="57"/>
    </location>
</feature>
<dbReference type="SMART" id="SM00181">
    <property type="entry name" value="EGF"/>
    <property type="match status" value="4"/>
</dbReference>
<dbReference type="Pfam" id="PF23106">
    <property type="entry name" value="EGF_Teneurin"/>
    <property type="match status" value="1"/>
</dbReference>
<feature type="disulfide bond" evidence="3">
    <location>
        <begin position="47"/>
        <end position="56"/>
    </location>
</feature>
<feature type="disulfide bond" evidence="3">
    <location>
        <begin position="29"/>
        <end position="39"/>
    </location>
</feature>